<dbReference type="PANTHER" id="PTHR30472:SF37">
    <property type="entry name" value="FE(3+) DICITRATE TRANSPORT SYSTEM PERMEASE PROTEIN FECD-RELATED"/>
    <property type="match status" value="1"/>
</dbReference>
<keyword evidence="10" id="KW-1185">Reference proteome</keyword>
<reference evidence="10" key="1">
    <citation type="submission" date="2017-09" db="EMBL/GenBank/DDBJ databases">
        <title>Genome sequence of Nannocystis excedens DSM 71.</title>
        <authorList>
            <person name="Blom J."/>
        </authorList>
    </citation>
    <scope>NUCLEOTIDE SEQUENCE [LARGE SCALE GENOMIC DNA]</scope>
    <source>
        <strain evidence="10">type strain: E19</strain>
    </source>
</reference>
<feature type="transmembrane region" description="Helical" evidence="8">
    <location>
        <begin position="437"/>
        <end position="454"/>
    </location>
</feature>
<evidence type="ECO:0000256" key="8">
    <source>
        <dbReference type="SAM" id="Phobius"/>
    </source>
</evidence>
<keyword evidence="3" id="KW-0813">Transport</keyword>
<dbReference type="NCBIfam" id="NF007866">
    <property type="entry name" value="PRK10577.1-2"/>
    <property type="match status" value="1"/>
</dbReference>
<evidence type="ECO:0000256" key="1">
    <source>
        <dbReference type="ARBA" id="ARBA00004651"/>
    </source>
</evidence>
<keyword evidence="6 8" id="KW-1133">Transmembrane helix</keyword>
<keyword evidence="5 8" id="KW-0812">Transmembrane</keyword>
<dbReference type="SUPFAM" id="SSF81345">
    <property type="entry name" value="ABC transporter involved in vitamin B12 uptake, BtuC"/>
    <property type="match status" value="2"/>
</dbReference>
<feature type="transmembrane region" description="Helical" evidence="8">
    <location>
        <begin position="315"/>
        <end position="336"/>
    </location>
</feature>
<dbReference type="EMBL" id="LT960614">
    <property type="protein sequence ID" value="SON56678.1"/>
    <property type="molecule type" value="Genomic_DNA"/>
</dbReference>
<keyword evidence="7 8" id="KW-0472">Membrane</keyword>
<feature type="transmembrane region" description="Helical" evidence="8">
    <location>
        <begin position="207"/>
        <end position="226"/>
    </location>
</feature>
<dbReference type="InterPro" id="IPR037294">
    <property type="entry name" value="ABC_BtuC-like"/>
</dbReference>
<feature type="transmembrane region" description="Helical" evidence="8">
    <location>
        <begin position="107"/>
        <end position="125"/>
    </location>
</feature>
<feature type="transmembrane region" description="Helical" evidence="8">
    <location>
        <begin position="132"/>
        <end position="152"/>
    </location>
</feature>
<dbReference type="InterPro" id="IPR000522">
    <property type="entry name" value="ABC_transptr_permease_BtuC"/>
</dbReference>
<name>A0A2C9D952_9HYPH</name>
<evidence type="ECO:0000256" key="4">
    <source>
        <dbReference type="ARBA" id="ARBA00022475"/>
    </source>
</evidence>
<sequence>MPFRAALPPSVTARLPLSLRPLLLLVGLIVAAMAVAIVNLGPPIADVGLARAFTAPALTDNAAILVHYSLLPRTAIALLCGAALGLSGCLMQQVLRNPLASPSTVGVEAGAQLALAFAMLATPVLGGISRDFVALAGGLVVMALVFGASARFGFSPLIVMLTGLLAGLYASAFVTILALLRERYLPGLFLWGGGSLVQQDWRSVQTLLPRLGVVFLAAGLLVRPLRLLDLDEGAASLGVRLASVRAAGLGLAVLASSFVVSAVGVIGFLGLAAPALARMMGFRRLGARLIVAPVIGAALLLLTDQTLQLAEAASGLFLPTGAITALIGAPLLLVIMRSLKSESRTASLTHRANTGSISVPRGIMLLGAGSVLLVLASLFVSRDLQGHFEITGIDDLSIVLPFRVPRLLAAACGGLLMGLAGSLLQQMTRNPMASPEVLGLSSGAACGLFVVLFFTDRPDAATATLAATLGALAVFAVLSLSSHGRSGASERMLYTGVALGALLTALLSVVIATGDPRAQLLLTWMSGATALVDVTTAGSGLAVAVILLCLAPLASRPLDLLGLGPVMAAAAGVSVGPVRFGLLTLASLATATATLLTGPLSFIGLMAPHLARRIGFIRTRGNMLASAMIGLCLMQVADGIARLVWFPWQLPTGIVATLVGGPLLAVLLIRKIQ</sequence>
<dbReference type="PANTHER" id="PTHR30472">
    <property type="entry name" value="FERRIC ENTEROBACTIN TRANSPORT SYSTEM PERMEASE PROTEIN"/>
    <property type="match status" value="1"/>
</dbReference>
<dbReference type="GO" id="GO:0005886">
    <property type="term" value="C:plasma membrane"/>
    <property type="evidence" value="ECO:0007669"/>
    <property type="project" value="UniProtKB-SubCell"/>
</dbReference>
<accession>A0A2C9D952</accession>
<dbReference type="RefSeq" id="WP_099557028.1">
    <property type="nucleotide sequence ID" value="NZ_LT960614.1"/>
</dbReference>
<dbReference type="Gene3D" id="1.10.3470.10">
    <property type="entry name" value="ABC transporter involved in vitamin B12 uptake, BtuC"/>
    <property type="match status" value="2"/>
</dbReference>
<feature type="transmembrane region" description="Helical" evidence="8">
    <location>
        <begin position="21"/>
        <end position="42"/>
    </location>
</feature>
<evidence type="ECO:0000313" key="9">
    <source>
        <dbReference type="EMBL" id="SON56678.1"/>
    </source>
</evidence>
<dbReference type="CDD" id="cd06550">
    <property type="entry name" value="TM_ABC_iron-siderophores_like"/>
    <property type="match status" value="2"/>
</dbReference>
<keyword evidence="4" id="KW-1003">Cell membrane</keyword>
<feature type="transmembrane region" description="Helical" evidence="8">
    <location>
        <begin position="357"/>
        <end position="380"/>
    </location>
</feature>
<dbReference type="GO" id="GO:0033214">
    <property type="term" value="P:siderophore-iron import into cell"/>
    <property type="evidence" value="ECO:0007669"/>
    <property type="project" value="TreeGrafter"/>
</dbReference>
<comment type="subcellular location">
    <subcellularLocation>
        <location evidence="1">Cell membrane</location>
        <topology evidence="1">Multi-pass membrane protein</topology>
    </subcellularLocation>
</comment>
<feature type="transmembrane region" description="Helical" evidence="8">
    <location>
        <begin position="407"/>
        <end position="425"/>
    </location>
</feature>
<feature type="transmembrane region" description="Helical" evidence="8">
    <location>
        <begin position="534"/>
        <end position="553"/>
    </location>
</feature>
<evidence type="ECO:0000256" key="2">
    <source>
        <dbReference type="ARBA" id="ARBA00007935"/>
    </source>
</evidence>
<dbReference type="KEGG" id="hdi:HDIA_3137"/>
<dbReference type="OrthoDB" id="9811721at2"/>
<feature type="transmembrane region" description="Helical" evidence="8">
    <location>
        <begin position="650"/>
        <end position="669"/>
    </location>
</feature>
<feature type="transmembrane region" description="Helical" evidence="8">
    <location>
        <begin position="588"/>
        <end position="611"/>
    </location>
</feature>
<comment type="similarity">
    <text evidence="2">Belongs to the binding-protein-dependent transport system permease family. FecCD subfamily.</text>
</comment>
<proteinExistence type="inferred from homology"/>
<evidence type="ECO:0000256" key="3">
    <source>
        <dbReference type="ARBA" id="ARBA00022448"/>
    </source>
</evidence>
<feature type="transmembrane region" description="Helical" evidence="8">
    <location>
        <begin position="460"/>
        <end position="480"/>
    </location>
</feature>
<dbReference type="Pfam" id="PF01032">
    <property type="entry name" value="FecCD"/>
    <property type="match status" value="2"/>
</dbReference>
<feature type="transmembrane region" description="Helical" evidence="8">
    <location>
        <begin position="158"/>
        <end position="180"/>
    </location>
</feature>
<protein>
    <submittedName>
        <fullName evidence="9">Iron(III)-hydroxamate import system permease protein FhuB</fullName>
    </submittedName>
</protein>
<evidence type="ECO:0000256" key="5">
    <source>
        <dbReference type="ARBA" id="ARBA00022692"/>
    </source>
</evidence>
<feature type="transmembrane region" description="Helical" evidence="8">
    <location>
        <begin position="246"/>
        <end position="273"/>
    </location>
</feature>
<feature type="transmembrane region" description="Helical" evidence="8">
    <location>
        <begin position="285"/>
        <end position="303"/>
    </location>
</feature>
<feature type="transmembrane region" description="Helical" evidence="8">
    <location>
        <begin position="560"/>
        <end position="582"/>
    </location>
</feature>
<feature type="transmembrane region" description="Helical" evidence="8">
    <location>
        <begin position="492"/>
        <end position="514"/>
    </location>
</feature>
<dbReference type="GO" id="GO:0022857">
    <property type="term" value="F:transmembrane transporter activity"/>
    <property type="evidence" value="ECO:0007669"/>
    <property type="project" value="InterPro"/>
</dbReference>
<gene>
    <name evidence="9" type="primary">fhuB</name>
    <name evidence="9" type="ORF">HDIA_3137</name>
</gene>
<dbReference type="Proteomes" id="UP000223606">
    <property type="component" value="Chromosome 1"/>
</dbReference>
<feature type="transmembrane region" description="Helical" evidence="8">
    <location>
        <begin position="623"/>
        <end position="644"/>
    </location>
</feature>
<organism evidence="9 10">
    <name type="scientific">Hartmannibacter diazotrophicus</name>
    <dbReference type="NCBI Taxonomy" id="1482074"/>
    <lineage>
        <taxon>Bacteria</taxon>
        <taxon>Pseudomonadati</taxon>
        <taxon>Pseudomonadota</taxon>
        <taxon>Alphaproteobacteria</taxon>
        <taxon>Hyphomicrobiales</taxon>
        <taxon>Pleomorphomonadaceae</taxon>
        <taxon>Hartmannibacter</taxon>
    </lineage>
</organism>
<dbReference type="AlphaFoldDB" id="A0A2C9D952"/>
<evidence type="ECO:0000256" key="6">
    <source>
        <dbReference type="ARBA" id="ARBA00022989"/>
    </source>
</evidence>
<evidence type="ECO:0000313" key="10">
    <source>
        <dbReference type="Proteomes" id="UP000223606"/>
    </source>
</evidence>
<evidence type="ECO:0000256" key="7">
    <source>
        <dbReference type="ARBA" id="ARBA00023136"/>
    </source>
</evidence>